<protein>
    <submittedName>
        <fullName evidence="7">LysE family translocator</fullName>
    </submittedName>
</protein>
<dbReference type="InterPro" id="IPR001123">
    <property type="entry name" value="LeuE-type"/>
</dbReference>
<dbReference type="Proteomes" id="UP000306236">
    <property type="component" value="Unassembled WGS sequence"/>
</dbReference>
<dbReference type="EMBL" id="SSWX01000001">
    <property type="protein sequence ID" value="THJ36348.1"/>
    <property type="molecule type" value="Genomic_DNA"/>
</dbReference>
<feature type="transmembrane region" description="Helical" evidence="6">
    <location>
        <begin position="112"/>
        <end position="138"/>
    </location>
</feature>
<dbReference type="Pfam" id="PF01810">
    <property type="entry name" value="LysE"/>
    <property type="match status" value="1"/>
</dbReference>
<comment type="caution">
    <text evidence="7">The sequence shown here is derived from an EMBL/GenBank/DDBJ whole genome shotgun (WGS) entry which is preliminary data.</text>
</comment>
<evidence type="ECO:0000313" key="8">
    <source>
        <dbReference type="Proteomes" id="UP000306236"/>
    </source>
</evidence>
<feature type="transmembrane region" description="Helical" evidence="6">
    <location>
        <begin position="70"/>
        <end position="92"/>
    </location>
</feature>
<evidence type="ECO:0000256" key="6">
    <source>
        <dbReference type="SAM" id="Phobius"/>
    </source>
</evidence>
<evidence type="ECO:0000256" key="3">
    <source>
        <dbReference type="ARBA" id="ARBA00022692"/>
    </source>
</evidence>
<dbReference type="RefSeq" id="WP_136404607.1">
    <property type="nucleotide sequence ID" value="NZ_JARXRQ010000004.1"/>
</dbReference>
<evidence type="ECO:0000256" key="2">
    <source>
        <dbReference type="ARBA" id="ARBA00022475"/>
    </source>
</evidence>
<feature type="transmembrane region" description="Helical" evidence="6">
    <location>
        <begin position="6"/>
        <end position="29"/>
    </location>
</feature>
<keyword evidence="3 6" id="KW-0812">Transmembrane</keyword>
<dbReference type="PANTHER" id="PTHR30086">
    <property type="entry name" value="ARGININE EXPORTER PROTEIN ARGO"/>
    <property type="match status" value="1"/>
</dbReference>
<dbReference type="OrthoDB" id="9804822at2"/>
<dbReference type="AlphaFoldDB" id="A0A4S5C1M5"/>
<keyword evidence="4 6" id="KW-1133">Transmembrane helix</keyword>
<reference evidence="7 8" key="1">
    <citation type="submission" date="2019-04" db="EMBL/GenBank/DDBJ databases">
        <title>Lampropedia sp YIM MLB12 draf genome.</title>
        <authorList>
            <person name="Wang Y.-X."/>
        </authorList>
    </citation>
    <scope>NUCLEOTIDE SEQUENCE [LARGE SCALE GENOMIC DNA]</scope>
    <source>
        <strain evidence="7 8">YIM MLB12</strain>
    </source>
</reference>
<dbReference type="GO" id="GO:0005886">
    <property type="term" value="C:plasma membrane"/>
    <property type="evidence" value="ECO:0007669"/>
    <property type="project" value="UniProtKB-SubCell"/>
</dbReference>
<organism evidence="7 8">
    <name type="scientific">Lampropedia aestuarii</name>
    <dbReference type="NCBI Taxonomy" id="2562762"/>
    <lineage>
        <taxon>Bacteria</taxon>
        <taxon>Pseudomonadati</taxon>
        <taxon>Pseudomonadota</taxon>
        <taxon>Betaproteobacteria</taxon>
        <taxon>Burkholderiales</taxon>
        <taxon>Comamonadaceae</taxon>
        <taxon>Lampropedia</taxon>
    </lineage>
</organism>
<feature type="transmembrane region" description="Helical" evidence="6">
    <location>
        <begin position="41"/>
        <end position="64"/>
    </location>
</feature>
<keyword evidence="2" id="KW-1003">Cell membrane</keyword>
<feature type="transmembrane region" description="Helical" evidence="6">
    <location>
        <begin position="150"/>
        <end position="175"/>
    </location>
</feature>
<accession>A0A4S5C1M5</accession>
<comment type="subcellular location">
    <subcellularLocation>
        <location evidence="1">Cell membrane</location>
        <topology evidence="1">Multi-pass membrane protein</topology>
    </subcellularLocation>
</comment>
<dbReference type="PANTHER" id="PTHR30086:SF20">
    <property type="entry name" value="ARGININE EXPORTER PROTEIN ARGO-RELATED"/>
    <property type="match status" value="1"/>
</dbReference>
<proteinExistence type="predicted"/>
<dbReference type="GO" id="GO:0015171">
    <property type="term" value="F:amino acid transmembrane transporter activity"/>
    <property type="evidence" value="ECO:0007669"/>
    <property type="project" value="TreeGrafter"/>
</dbReference>
<evidence type="ECO:0000256" key="1">
    <source>
        <dbReference type="ARBA" id="ARBA00004651"/>
    </source>
</evidence>
<dbReference type="PIRSF" id="PIRSF006324">
    <property type="entry name" value="LeuE"/>
    <property type="match status" value="1"/>
</dbReference>
<name>A0A4S5C1M5_9BURK</name>
<evidence type="ECO:0000256" key="5">
    <source>
        <dbReference type="ARBA" id="ARBA00023136"/>
    </source>
</evidence>
<gene>
    <name evidence="7" type="ORF">E8K88_00095</name>
</gene>
<sequence length="207" mass="21908">MPSIETTTSFMLVIFLLGFTPGPDNTFVLMQSISRGRRAGFIAIAGFCVGICVHTAAVALGLAALVAASAVALTVLKIAGAVYLGYLAWQAFHAPVQVLPNQQVGAGDGLRLFMRAIVMNLSNPKLLLFFVAFLPQFVDSGAGPVELQVAWFGLCFVMNTVLVFGTIVLCASWIGRGLRQSPRAQRYLNRACGVVFAALGGRLLASA</sequence>
<keyword evidence="5 6" id="KW-0472">Membrane</keyword>
<evidence type="ECO:0000256" key="4">
    <source>
        <dbReference type="ARBA" id="ARBA00022989"/>
    </source>
</evidence>
<keyword evidence="8" id="KW-1185">Reference proteome</keyword>
<evidence type="ECO:0000313" key="7">
    <source>
        <dbReference type="EMBL" id="THJ36348.1"/>
    </source>
</evidence>